<dbReference type="InterPro" id="IPR013685">
    <property type="entry name" value="POTRA_FtsQ_type"/>
</dbReference>
<evidence type="ECO:0000256" key="6">
    <source>
        <dbReference type="SAM" id="Phobius"/>
    </source>
</evidence>
<dbReference type="AlphaFoldDB" id="A0AAU8HQB9"/>
<dbReference type="GO" id="GO:0005886">
    <property type="term" value="C:plasma membrane"/>
    <property type="evidence" value="ECO:0007669"/>
    <property type="project" value="TreeGrafter"/>
</dbReference>
<keyword evidence="4 6" id="KW-1133">Transmembrane helix</keyword>
<evidence type="ECO:0000256" key="1">
    <source>
        <dbReference type="ARBA" id="ARBA00022475"/>
    </source>
</evidence>
<evidence type="ECO:0000256" key="4">
    <source>
        <dbReference type="ARBA" id="ARBA00022989"/>
    </source>
</evidence>
<feature type="domain" description="POTRA" evidence="8">
    <location>
        <begin position="64"/>
        <end position="131"/>
    </location>
</feature>
<keyword evidence="3 6" id="KW-0812">Transmembrane</keyword>
<reference evidence="9" key="1">
    <citation type="journal article" date="2018" name="Antonie Van Leeuwenhoek">
        <title>Proteinivorax hydrogeniformans sp. nov., an anaerobic, haloalkaliphilic bacterium fermenting proteinaceous compounds with high hydrogen production.</title>
        <authorList>
            <person name="Boltyanskaya Y."/>
            <person name="Detkova E."/>
            <person name="Pimenov N."/>
            <person name="Kevbrin V."/>
        </authorList>
    </citation>
    <scope>NUCLEOTIDE SEQUENCE</scope>
    <source>
        <strain evidence="9">Z-710</strain>
    </source>
</reference>
<sequence length="259" mass="29845">MKKSSYNRRNVIEMSHRHNFRKNELKRKKAKRLKILKGTFSIAALILLISISIFAFLNSPVALISEIEIHGNFLLEKQEILEILPKVGQANFYAKRTSYYKEALAEEPLIKDFSIERNIFHRRVIIDITERTPLFKTIDNDEVYLVSIDGVKLPNIKEYSVPYITGLENSEQIPHLVDVLSDLDNSFVESVAEVNIENSNKVELYTVDNFTIIVGDIQRLTSNRVIEIMQLVEFQKSQDQRGIIDIRGRTVTFSPFGGE</sequence>
<keyword evidence="6" id="KW-0472">Membrane</keyword>
<evidence type="ECO:0000256" key="3">
    <source>
        <dbReference type="ARBA" id="ARBA00022692"/>
    </source>
</evidence>
<dbReference type="Pfam" id="PF03799">
    <property type="entry name" value="FtsQ_DivIB_C"/>
    <property type="match status" value="1"/>
</dbReference>
<evidence type="ECO:0000259" key="8">
    <source>
        <dbReference type="Pfam" id="PF08478"/>
    </source>
</evidence>
<dbReference type="Gene3D" id="3.40.50.10960">
    <property type="match status" value="1"/>
</dbReference>
<dbReference type="Pfam" id="PF08478">
    <property type="entry name" value="POTRA_1"/>
    <property type="match status" value="1"/>
</dbReference>
<evidence type="ECO:0000259" key="7">
    <source>
        <dbReference type="Pfam" id="PF03799"/>
    </source>
</evidence>
<reference evidence="9" key="2">
    <citation type="submission" date="2024-06" db="EMBL/GenBank/DDBJ databases">
        <authorList>
            <person name="Petrova K.O."/>
            <person name="Toshchakov S.V."/>
            <person name="Boltjanskaja Y.V."/>
            <person name="Kevbrin V.V."/>
        </authorList>
    </citation>
    <scope>NUCLEOTIDE SEQUENCE</scope>
    <source>
        <strain evidence="9">Z-710</strain>
    </source>
</reference>
<accession>A0AAU8HQB9</accession>
<protein>
    <submittedName>
        <fullName evidence="9">FtsQ-type POTRA domain-containing protein</fullName>
    </submittedName>
</protein>
<keyword evidence="5" id="KW-0131">Cell cycle</keyword>
<dbReference type="RefSeq" id="WP_353892202.1">
    <property type="nucleotide sequence ID" value="NZ_CP159485.1"/>
</dbReference>
<keyword evidence="2" id="KW-0132">Cell division</keyword>
<name>A0AAU8HQB9_9FIRM</name>
<keyword evidence="1" id="KW-1003">Cell membrane</keyword>
<evidence type="ECO:0000256" key="5">
    <source>
        <dbReference type="ARBA" id="ARBA00023306"/>
    </source>
</evidence>
<evidence type="ECO:0000313" key="9">
    <source>
        <dbReference type="EMBL" id="XCI27624.1"/>
    </source>
</evidence>
<dbReference type="InterPro" id="IPR005548">
    <property type="entry name" value="Cell_div_FtsQ/DivIB_C"/>
</dbReference>
<proteinExistence type="predicted"/>
<dbReference type="GO" id="GO:0051301">
    <property type="term" value="P:cell division"/>
    <property type="evidence" value="ECO:0007669"/>
    <property type="project" value="UniProtKB-KW"/>
</dbReference>
<feature type="domain" description="Cell division protein FtsQ/DivIB C-terminal" evidence="7">
    <location>
        <begin position="141"/>
        <end position="247"/>
    </location>
</feature>
<dbReference type="EMBL" id="CP159485">
    <property type="protein sequence ID" value="XCI27624.1"/>
    <property type="molecule type" value="Genomic_DNA"/>
</dbReference>
<gene>
    <name evidence="9" type="ORF">PRVXH_001531</name>
</gene>
<dbReference type="InterPro" id="IPR050487">
    <property type="entry name" value="FtsQ_DivIB"/>
</dbReference>
<feature type="transmembrane region" description="Helical" evidence="6">
    <location>
        <begin position="35"/>
        <end position="57"/>
    </location>
</feature>
<evidence type="ECO:0000256" key="2">
    <source>
        <dbReference type="ARBA" id="ARBA00022618"/>
    </source>
</evidence>
<dbReference type="PANTHER" id="PTHR37820">
    <property type="entry name" value="CELL DIVISION PROTEIN DIVIB"/>
    <property type="match status" value="1"/>
</dbReference>
<dbReference type="PANTHER" id="PTHR37820:SF1">
    <property type="entry name" value="CELL DIVISION PROTEIN FTSQ"/>
    <property type="match status" value="1"/>
</dbReference>
<organism evidence="9">
    <name type="scientific">Proteinivorax hydrogeniformans</name>
    <dbReference type="NCBI Taxonomy" id="1826727"/>
    <lineage>
        <taxon>Bacteria</taxon>
        <taxon>Bacillati</taxon>
        <taxon>Bacillota</taxon>
        <taxon>Clostridia</taxon>
        <taxon>Eubacteriales</taxon>
        <taxon>Proteinivoracaceae</taxon>
        <taxon>Proteinivorax</taxon>
    </lineage>
</organism>